<reference evidence="1 2" key="1">
    <citation type="submission" date="2018-05" db="EMBL/GenBank/DDBJ databases">
        <title>Draft genome sequence of Streptococcus panodentis CCUG 70867T.</title>
        <authorList>
            <person name="Salva-Serra F."/>
            <person name="Mendez V."/>
            <person name="Jaen-Luchoro D."/>
            <person name="Gonzales-Siles L."/>
            <person name="Karlsson R."/>
            <person name="Engstrom-Jakobsson H."/>
            <person name="Busquets A."/>
            <person name="Gomila M."/>
            <person name="Pineiro-Iglesias B."/>
            <person name="Bennasar-Figueras A."/>
            <person name="Seeger M."/>
            <person name="Moore E."/>
        </authorList>
    </citation>
    <scope>NUCLEOTIDE SEQUENCE [LARGE SCALE GENOMIC DNA]</scope>
    <source>
        <strain evidence="1 2">CCUG 70867</strain>
    </source>
</reference>
<dbReference type="EMBL" id="QFAY01000003">
    <property type="protein sequence ID" value="MBP2620092.1"/>
    <property type="molecule type" value="Genomic_DNA"/>
</dbReference>
<evidence type="ECO:0000313" key="2">
    <source>
        <dbReference type="Proteomes" id="UP001519349"/>
    </source>
</evidence>
<gene>
    <name evidence="1" type="ORF">DHL47_01825</name>
</gene>
<comment type="caution">
    <text evidence="1">The sequence shown here is derived from an EMBL/GenBank/DDBJ whole genome shotgun (WGS) entry which is preliminary data.</text>
</comment>
<sequence>MKTEDLIELLQSILEEDAIISRLFTYFHLHKEYEISDLNKIIEIGITEKVFLIINVTDESIEYKRIEWSESNTYQEVIFSNPQDYIPSLFSNPVQIPDLFLKCVKKE</sequence>
<keyword evidence="2" id="KW-1185">Reference proteome</keyword>
<name>A0ABS5AU42_9STRE</name>
<proteinExistence type="predicted"/>
<dbReference type="Proteomes" id="UP001519349">
    <property type="component" value="Unassembled WGS sequence"/>
</dbReference>
<dbReference type="RefSeq" id="WP_128837306.1">
    <property type="nucleotide sequence ID" value="NZ_QFAY01000003.1"/>
</dbReference>
<accession>A0ABS5AU42</accession>
<evidence type="ECO:0000313" key="1">
    <source>
        <dbReference type="EMBL" id="MBP2620092.1"/>
    </source>
</evidence>
<protein>
    <submittedName>
        <fullName evidence="1">Uncharacterized protein</fullName>
    </submittedName>
</protein>
<organism evidence="1 2">
    <name type="scientific">Streptococcus panodentis</name>
    <dbReference type="NCBI Taxonomy" id="1581472"/>
    <lineage>
        <taxon>Bacteria</taxon>
        <taxon>Bacillati</taxon>
        <taxon>Bacillota</taxon>
        <taxon>Bacilli</taxon>
        <taxon>Lactobacillales</taxon>
        <taxon>Streptococcaceae</taxon>
        <taxon>Streptococcus</taxon>
    </lineage>
</organism>